<dbReference type="AlphaFoldDB" id="A0A8J2NJM8"/>
<name>A0A8J2NJM8_9HEXA</name>
<comment type="caution">
    <text evidence="6">The sequence shown here is derived from an EMBL/GenBank/DDBJ whole genome shotgun (WGS) entry which is preliminary data.</text>
</comment>
<feature type="region of interest" description="Disordered" evidence="4">
    <location>
        <begin position="1"/>
        <end position="61"/>
    </location>
</feature>
<protein>
    <recommendedName>
        <fullName evidence="5">NOT2/NOT3/NOT5 C-terminal domain-containing protein</fullName>
    </recommendedName>
</protein>
<organism evidence="6 7">
    <name type="scientific">Allacma fusca</name>
    <dbReference type="NCBI Taxonomy" id="39272"/>
    <lineage>
        <taxon>Eukaryota</taxon>
        <taxon>Metazoa</taxon>
        <taxon>Ecdysozoa</taxon>
        <taxon>Arthropoda</taxon>
        <taxon>Hexapoda</taxon>
        <taxon>Collembola</taxon>
        <taxon>Symphypleona</taxon>
        <taxon>Sminthuridae</taxon>
        <taxon>Allacma</taxon>
    </lineage>
</organism>
<keyword evidence="3" id="KW-0804">Transcription</keyword>
<evidence type="ECO:0000256" key="4">
    <source>
        <dbReference type="SAM" id="MobiDB-lite"/>
    </source>
</evidence>
<dbReference type="FunFam" id="2.30.30.1020:FF:000005">
    <property type="entry name" value="Regena, isoform C"/>
    <property type="match status" value="1"/>
</dbReference>
<keyword evidence="2" id="KW-0805">Transcription regulation</keyword>
<feature type="domain" description="NOT2/NOT3/NOT5 C-terminal" evidence="5">
    <location>
        <begin position="259"/>
        <end position="393"/>
    </location>
</feature>
<evidence type="ECO:0000313" key="6">
    <source>
        <dbReference type="EMBL" id="CAG7707259.1"/>
    </source>
</evidence>
<accession>A0A8J2NJM8</accession>
<evidence type="ECO:0000256" key="1">
    <source>
        <dbReference type="ARBA" id="ARBA00007682"/>
    </source>
</evidence>
<gene>
    <name evidence="6" type="ORF">AFUS01_LOCUS4717</name>
</gene>
<dbReference type="EMBL" id="CAJVCH010029615">
    <property type="protein sequence ID" value="CAG7707259.1"/>
    <property type="molecule type" value="Genomic_DNA"/>
</dbReference>
<feature type="compositionally biased region" description="Polar residues" evidence="4">
    <location>
        <begin position="164"/>
        <end position="175"/>
    </location>
</feature>
<evidence type="ECO:0000256" key="3">
    <source>
        <dbReference type="ARBA" id="ARBA00023163"/>
    </source>
</evidence>
<dbReference type="InterPro" id="IPR040168">
    <property type="entry name" value="Not2/3/5"/>
</dbReference>
<evidence type="ECO:0000313" key="7">
    <source>
        <dbReference type="Proteomes" id="UP000708208"/>
    </source>
</evidence>
<evidence type="ECO:0000256" key="2">
    <source>
        <dbReference type="ARBA" id="ARBA00023015"/>
    </source>
</evidence>
<comment type="similarity">
    <text evidence="1">Belongs to the CNOT2/3/5 family.</text>
</comment>
<dbReference type="Pfam" id="PF04153">
    <property type="entry name" value="NOT2_3_5_C"/>
    <property type="match status" value="1"/>
</dbReference>
<dbReference type="PANTHER" id="PTHR23326">
    <property type="entry name" value="CCR4 NOT-RELATED"/>
    <property type="match status" value="1"/>
</dbReference>
<feature type="region of interest" description="Disordered" evidence="4">
    <location>
        <begin position="148"/>
        <end position="175"/>
    </location>
</feature>
<reference evidence="6" key="1">
    <citation type="submission" date="2021-06" db="EMBL/GenBank/DDBJ databases">
        <authorList>
            <person name="Hodson N. C."/>
            <person name="Mongue J. A."/>
            <person name="Jaron S. K."/>
        </authorList>
    </citation>
    <scope>NUCLEOTIDE SEQUENCE</scope>
</reference>
<dbReference type="OrthoDB" id="25391at2759"/>
<sequence length="409" mass="44689">MSRGGSSMGGHVTPTFGHGSSGGGGYPTNLGGPPLSPNRGMSSMTSGNPNLNRGPFGIRHHDRRPIIGIGAMGAMGGFGGMGGQRTPTGYPGSNDHHPPILDPSEFPSLTSRNLVQGDSYHQSLPAKPYVGMVKQPQTEASAFTMSSEDFPALPGTTPPIAAANDSSGKATPSTVNKIEDSNDRTVATTDKSIKRGIITSPEGKVTNIPYNMVGDQFGMVGLLTFIRVAETDPNLVTLALGFDLTALGLNLNATDSLYPSFGGPWGEGPVRAEDIEYQVPQEYNISDQLRHGQEFVSSIREKLSPLKIPRYKDELLFYLFYTYAGDVLQVLSAAELYNRDWRYHKEEKIWITRAPGINAVEKGTNFERGTYYFFDPISWRKVAKEFYLEYDKLEDRPVVPPSYIHNYLP</sequence>
<dbReference type="InterPro" id="IPR007282">
    <property type="entry name" value="NOT2/3/5_C"/>
</dbReference>
<dbReference type="GO" id="GO:0006355">
    <property type="term" value="P:regulation of DNA-templated transcription"/>
    <property type="evidence" value="ECO:0007669"/>
    <property type="project" value="InterPro"/>
</dbReference>
<dbReference type="GO" id="GO:0030015">
    <property type="term" value="C:CCR4-NOT core complex"/>
    <property type="evidence" value="ECO:0007669"/>
    <property type="project" value="InterPro"/>
</dbReference>
<feature type="compositionally biased region" description="Polar residues" evidence="4">
    <location>
        <begin position="39"/>
        <end position="51"/>
    </location>
</feature>
<keyword evidence="7" id="KW-1185">Reference proteome</keyword>
<proteinExistence type="inferred from homology"/>
<dbReference type="Proteomes" id="UP000708208">
    <property type="component" value="Unassembled WGS sequence"/>
</dbReference>
<evidence type="ECO:0000259" key="5">
    <source>
        <dbReference type="Pfam" id="PF04153"/>
    </source>
</evidence>